<reference evidence="5 6" key="1">
    <citation type="submission" date="2017-09" db="EMBL/GenBank/DDBJ databases">
        <title>Depth-based differentiation of microbial function through sediment-hosted aquifers and enrichment of novel symbionts in the deep terrestrial subsurface.</title>
        <authorList>
            <person name="Probst A.J."/>
            <person name="Ladd B."/>
            <person name="Jarett J.K."/>
            <person name="Geller-Mcgrath D.E."/>
            <person name="Sieber C.M."/>
            <person name="Emerson J.B."/>
            <person name="Anantharaman K."/>
            <person name="Thomas B.C."/>
            <person name="Malmstrom R."/>
            <person name="Stieglmeier M."/>
            <person name="Klingl A."/>
            <person name="Woyke T."/>
            <person name="Ryan C.M."/>
            <person name="Banfield J.F."/>
        </authorList>
    </citation>
    <scope>NUCLEOTIDE SEQUENCE [LARGE SCALE GENOMIC DNA]</scope>
    <source>
        <strain evidence="5">CG10_big_fil_rev_8_21_14_0_10_49_38</strain>
    </source>
</reference>
<feature type="region of interest" description="Disordered" evidence="4">
    <location>
        <begin position="128"/>
        <end position="148"/>
    </location>
</feature>
<evidence type="ECO:0000256" key="1">
    <source>
        <dbReference type="ARBA" id="ARBA00022490"/>
    </source>
</evidence>
<comment type="function">
    <text evidence="3">Required for rescue of stalled ribosomes mediated by trans-translation. Binds to transfer-messenger RNA (tmRNA), required for stable association of tmRNA with ribosomes. tmRNA and SmpB together mimic tRNA shape, replacing the anticodon stem-loop with SmpB. tmRNA is encoded by the ssrA gene; the 2 termini fold to resemble tRNA(Ala) and it encodes a 'tag peptide', a short internal open reading frame. During trans-translation Ala-aminoacylated tmRNA acts like a tRNA, entering the A-site of stalled ribosomes, displacing the stalled mRNA. The ribosome then switches to translate the ORF on the tmRNA; the nascent peptide is terminated with the 'tag peptide' encoded by the tmRNA and targeted for degradation. The ribosome is freed to recommence translation, which seems to be the essential function of trans-translation.</text>
</comment>
<evidence type="ECO:0000256" key="2">
    <source>
        <dbReference type="ARBA" id="ARBA00022884"/>
    </source>
</evidence>
<dbReference type="Pfam" id="PF01668">
    <property type="entry name" value="SmpB"/>
    <property type="match status" value="1"/>
</dbReference>
<keyword evidence="1 3" id="KW-0963">Cytoplasm</keyword>
<sequence length="148" mass="16740">MANLVENKKAGLNYEALETYETGLELLGGEVKSLKQKLGSLEGARVLARGGELYLVGMYVPPYQPANADPAYDPYRTRRLLANKKEIAELADRSNERGLTIIPLSVYNKSRFLKVKIAVARGKKKFDKRESLKKKESKRDLARELKDR</sequence>
<dbReference type="PANTHER" id="PTHR30308:SF2">
    <property type="entry name" value="SSRA-BINDING PROTEIN"/>
    <property type="match status" value="1"/>
</dbReference>
<proteinExistence type="inferred from homology"/>
<dbReference type="NCBIfam" id="NF003843">
    <property type="entry name" value="PRK05422.1"/>
    <property type="match status" value="1"/>
</dbReference>
<dbReference type="GO" id="GO:0070930">
    <property type="term" value="P:trans-translation-dependent protein tagging"/>
    <property type="evidence" value="ECO:0007669"/>
    <property type="project" value="TreeGrafter"/>
</dbReference>
<dbReference type="Gene3D" id="2.40.280.10">
    <property type="match status" value="1"/>
</dbReference>
<dbReference type="HAMAP" id="MF_00023">
    <property type="entry name" value="SmpB"/>
    <property type="match status" value="1"/>
</dbReference>
<dbReference type="PROSITE" id="PS01317">
    <property type="entry name" value="SSRP"/>
    <property type="match status" value="1"/>
</dbReference>
<evidence type="ECO:0000256" key="3">
    <source>
        <dbReference type="HAMAP-Rule" id="MF_00023"/>
    </source>
</evidence>
<dbReference type="CDD" id="cd09294">
    <property type="entry name" value="SmpB"/>
    <property type="match status" value="1"/>
</dbReference>
<evidence type="ECO:0000313" key="6">
    <source>
        <dbReference type="Proteomes" id="UP000230431"/>
    </source>
</evidence>
<comment type="similarity">
    <text evidence="3">Belongs to the SmpB family.</text>
</comment>
<dbReference type="SUPFAM" id="SSF74982">
    <property type="entry name" value="Small protein B (SmpB)"/>
    <property type="match status" value="1"/>
</dbReference>
<dbReference type="AlphaFoldDB" id="A0A2H0RIQ2"/>
<dbReference type="Proteomes" id="UP000230431">
    <property type="component" value="Unassembled WGS sequence"/>
</dbReference>
<dbReference type="InterPro" id="IPR000037">
    <property type="entry name" value="SsrA-bd_prot"/>
</dbReference>
<accession>A0A2H0RIQ2</accession>
<evidence type="ECO:0000256" key="4">
    <source>
        <dbReference type="SAM" id="MobiDB-lite"/>
    </source>
</evidence>
<dbReference type="GO" id="GO:0003723">
    <property type="term" value="F:RNA binding"/>
    <property type="evidence" value="ECO:0007669"/>
    <property type="project" value="UniProtKB-UniRule"/>
</dbReference>
<dbReference type="GO" id="GO:0070929">
    <property type="term" value="P:trans-translation"/>
    <property type="evidence" value="ECO:0007669"/>
    <property type="project" value="UniProtKB-UniRule"/>
</dbReference>
<dbReference type="NCBIfam" id="TIGR00086">
    <property type="entry name" value="smpB"/>
    <property type="match status" value="1"/>
</dbReference>
<gene>
    <name evidence="3" type="primary">smpB</name>
    <name evidence="5" type="ORF">COV08_00340</name>
</gene>
<dbReference type="EMBL" id="PCYK01000003">
    <property type="protein sequence ID" value="PIR46368.1"/>
    <property type="molecule type" value="Genomic_DNA"/>
</dbReference>
<dbReference type="InterPro" id="IPR020081">
    <property type="entry name" value="SsrA-bd_prot_CS"/>
</dbReference>
<comment type="caution">
    <text evidence="5">The sequence shown here is derived from an EMBL/GenBank/DDBJ whole genome shotgun (WGS) entry which is preliminary data.</text>
</comment>
<keyword evidence="2 3" id="KW-0694">RNA-binding</keyword>
<protein>
    <recommendedName>
        <fullName evidence="3">SsrA-binding protein</fullName>
    </recommendedName>
    <alternativeName>
        <fullName evidence="3">Small protein B</fullName>
    </alternativeName>
</protein>
<dbReference type="PANTHER" id="PTHR30308">
    <property type="entry name" value="TMRNA-BINDING COMPONENT OF TRANS-TRANSLATION TAGGING COMPLEX"/>
    <property type="match status" value="1"/>
</dbReference>
<name>A0A2H0RIQ2_9BACT</name>
<dbReference type="InterPro" id="IPR023620">
    <property type="entry name" value="SmpB"/>
</dbReference>
<organism evidence="5 6">
    <name type="scientific">Candidatus Vogelbacteria bacterium CG10_big_fil_rev_8_21_14_0_10_49_38</name>
    <dbReference type="NCBI Taxonomy" id="1975043"/>
    <lineage>
        <taxon>Bacteria</taxon>
        <taxon>Candidatus Vogeliibacteriota</taxon>
    </lineage>
</organism>
<evidence type="ECO:0000313" key="5">
    <source>
        <dbReference type="EMBL" id="PIR46368.1"/>
    </source>
</evidence>
<dbReference type="GO" id="GO:0005829">
    <property type="term" value="C:cytosol"/>
    <property type="evidence" value="ECO:0007669"/>
    <property type="project" value="TreeGrafter"/>
</dbReference>
<comment type="subcellular location">
    <subcellularLocation>
        <location evidence="3">Cytoplasm</location>
    </subcellularLocation>
    <text evidence="3">The tmRNA-SmpB complex associates with stalled 70S ribosomes.</text>
</comment>